<protein>
    <submittedName>
        <fullName evidence="2">Uncharacterized protein</fullName>
    </submittedName>
</protein>
<organism evidence="2 3">
    <name type="scientific">Rhodopseudomonas palustris</name>
    <dbReference type="NCBI Taxonomy" id="1076"/>
    <lineage>
        <taxon>Bacteria</taxon>
        <taxon>Pseudomonadati</taxon>
        <taxon>Pseudomonadota</taxon>
        <taxon>Alphaproteobacteria</taxon>
        <taxon>Hyphomicrobiales</taxon>
        <taxon>Nitrobacteraceae</taxon>
        <taxon>Rhodopseudomonas</taxon>
    </lineage>
</organism>
<evidence type="ECO:0000256" key="1">
    <source>
        <dbReference type="SAM" id="Phobius"/>
    </source>
</evidence>
<feature type="transmembrane region" description="Helical" evidence="1">
    <location>
        <begin position="359"/>
        <end position="377"/>
    </location>
</feature>
<sequence>MNYTAIDVIANEALVWLERQFDGGMWSGSFWATHDILKTYVSLGTDVSSFLPGVLEEIKPHLVPGGYDAVMGPSCGLLSLLNLLSDGYEACLDEYGFGATVRADIALWILDNLESQSDVARQVAARALFGAGSSKTLAELEHRKKSRTLALLRTTVTKALLASVEQVPSLSNIDLVRYIQLSGGVATLETVLVASAKELARRQGADGLWGSIALTALIVVTLVEAAISREGERSAAAIQNVVAHAVEGLRANFKNSTEPWGGIIQDAALAVQALGLFRSTYDAGSQELFESLEAESRLPRQSVGFGKIRVDLKELFARDLFKDKKIKELGHLGEAQDKEIERLRADAVRARSSMSIFRMLGFVSLLLLVTLVASFWFGERQALLNVVASTGSLLGLVIGALIAVPITYLVSPGGGLKPKDEVSK</sequence>
<keyword evidence="1" id="KW-0812">Transmembrane</keyword>
<evidence type="ECO:0000313" key="2">
    <source>
        <dbReference type="EMBL" id="PZA12188.1"/>
    </source>
</evidence>
<keyword evidence="1" id="KW-0472">Membrane</keyword>
<comment type="caution">
    <text evidence="2">The sequence shown here is derived from an EMBL/GenBank/DDBJ whole genome shotgun (WGS) entry which is preliminary data.</text>
</comment>
<name>A0A323UWU6_RHOPL</name>
<reference evidence="2 3" key="1">
    <citation type="submission" date="2018-06" db="EMBL/GenBank/DDBJ databases">
        <title>Draft Whole-Genome Sequence of the purple photosynthetic bacterium Rhodospeudomonas palustris XCP.</title>
        <authorList>
            <person name="Rayyan A."/>
            <person name="Meyer T.E."/>
            <person name="Kyndt J.A."/>
        </authorList>
    </citation>
    <scope>NUCLEOTIDE SEQUENCE [LARGE SCALE GENOMIC DNA]</scope>
    <source>
        <strain evidence="2 3">XCP</strain>
    </source>
</reference>
<dbReference type="Proteomes" id="UP000248134">
    <property type="component" value="Unassembled WGS sequence"/>
</dbReference>
<evidence type="ECO:0000313" key="3">
    <source>
        <dbReference type="Proteomes" id="UP000248134"/>
    </source>
</evidence>
<keyword evidence="1" id="KW-1133">Transmembrane helix</keyword>
<dbReference type="AlphaFoldDB" id="A0A323UWU6"/>
<feature type="transmembrane region" description="Helical" evidence="1">
    <location>
        <begin position="383"/>
        <end position="410"/>
    </location>
</feature>
<dbReference type="EMBL" id="QKQS01000013">
    <property type="protein sequence ID" value="PZA12188.1"/>
    <property type="molecule type" value="Genomic_DNA"/>
</dbReference>
<proteinExistence type="predicted"/>
<accession>A0A323UWU6</accession>
<gene>
    <name evidence="2" type="ORF">DNX69_09265</name>
</gene>